<evidence type="ECO:0000256" key="10">
    <source>
        <dbReference type="RuleBase" id="RU361143"/>
    </source>
</evidence>
<protein>
    <recommendedName>
        <fullName evidence="10">Dolichyl-diphosphooligosaccharide--protein glycosyltransferase subunit 1</fullName>
    </recommendedName>
</protein>
<evidence type="ECO:0000313" key="11">
    <source>
        <dbReference type="EMBL" id="KAE8654096.1"/>
    </source>
</evidence>
<evidence type="ECO:0000256" key="3">
    <source>
        <dbReference type="ARBA" id="ARBA00004922"/>
    </source>
</evidence>
<dbReference type="Proteomes" id="UP000436088">
    <property type="component" value="Unassembled WGS sequence"/>
</dbReference>
<dbReference type="InterPro" id="IPR007676">
    <property type="entry name" value="Ribophorin_I"/>
</dbReference>
<dbReference type="PANTHER" id="PTHR21049:SF0">
    <property type="entry name" value="DOLICHYL-DIPHOSPHOOLIGOSACCHARIDE--PROTEIN GLYCOSYLTRANSFERASE SUBUNIT 1"/>
    <property type="match status" value="1"/>
</dbReference>
<comment type="function">
    <text evidence="1 10">Subunit of the oligosaccharyl transferase (OST) complex that catalyzes the initial transfer of a defined glycan (Glc(3)Man(9)GlcNAc(2) in eukaryotes) from the lipid carrier dolichol-pyrophosphate to an asparagine residue within an Asn-X-Ser/Thr consensus motif in nascent polypeptide chains, the first step in protein N-glycosylation. N-glycosylation occurs cotranslationally and the complex associates with the Sec61 complex at the channel-forming translocon complex that mediates protein translocation across the endoplasmic reticulum (ER). All subunits are required for a maximal enzyme activity.</text>
</comment>
<name>A0A6A2WWH4_HIBSY</name>
<evidence type="ECO:0000256" key="9">
    <source>
        <dbReference type="ARBA" id="ARBA00023136"/>
    </source>
</evidence>
<gene>
    <name evidence="11" type="ORF">F3Y22_tig00117056pilonHSYRG00870</name>
</gene>
<proteinExistence type="inferred from homology"/>
<comment type="pathway">
    <text evidence="3 10">Protein modification; protein glycosylation.</text>
</comment>
<evidence type="ECO:0000256" key="2">
    <source>
        <dbReference type="ARBA" id="ARBA00004115"/>
    </source>
</evidence>
<dbReference type="GO" id="GO:0018279">
    <property type="term" value="P:protein N-linked glycosylation via asparagine"/>
    <property type="evidence" value="ECO:0007669"/>
    <property type="project" value="TreeGrafter"/>
</dbReference>
<dbReference type="GO" id="GO:0016740">
    <property type="term" value="F:transferase activity"/>
    <property type="evidence" value="ECO:0007669"/>
    <property type="project" value="UniProtKB-KW"/>
</dbReference>
<dbReference type="OrthoDB" id="310030at2759"/>
<evidence type="ECO:0000256" key="5">
    <source>
        <dbReference type="ARBA" id="ARBA00022692"/>
    </source>
</evidence>
<organism evidence="11 12">
    <name type="scientific">Hibiscus syriacus</name>
    <name type="common">Rose of Sharon</name>
    <dbReference type="NCBI Taxonomy" id="106335"/>
    <lineage>
        <taxon>Eukaryota</taxon>
        <taxon>Viridiplantae</taxon>
        <taxon>Streptophyta</taxon>
        <taxon>Embryophyta</taxon>
        <taxon>Tracheophyta</taxon>
        <taxon>Spermatophyta</taxon>
        <taxon>Magnoliopsida</taxon>
        <taxon>eudicotyledons</taxon>
        <taxon>Gunneridae</taxon>
        <taxon>Pentapetalae</taxon>
        <taxon>rosids</taxon>
        <taxon>malvids</taxon>
        <taxon>Malvales</taxon>
        <taxon>Malvaceae</taxon>
        <taxon>Malvoideae</taxon>
        <taxon>Hibiscus</taxon>
    </lineage>
</organism>
<evidence type="ECO:0000256" key="8">
    <source>
        <dbReference type="ARBA" id="ARBA00022989"/>
    </source>
</evidence>
<reference evidence="11" key="1">
    <citation type="submission" date="2019-09" db="EMBL/GenBank/DDBJ databases">
        <title>Draft genome information of white flower Hibiscus syriacus.</title>
        <authorList>
            <person name="Kim Y.-M."/>
        </authorList>
    </citation>
    <scope>NUCLEOTIDE SEQUENCE [LARGE SCALE GENOMIC DNA]</scope>
    <source>
        <strain evidence="11">YM2019G1</strain>
    </source>
</reference>
<comment type="caution">
    <text evidence="11">The sequence shown here is derived from an EMBL/GenBank/DDBJ whole genome shotgun (WGS) entry which is preliminary data.</text>
</comment>
<dbReference type="GO" id="GO:0008250">
    <property type="term" value="C:oligosaccharyltransferase complex"/>
    <property type="evidence" value="ECO:0007669"/>
    <property type="project" value="UniProtKB-UniRule"/>
</dbReference>
<sequence>MAISRYFSLVVFSIAMAASTAFSDPILTKVDRRIYLTSQIVRILSTLKVENPGPLIMSQVLLAFPEHQVRNLAYLMASSHETKGKAKGSVVALPIKAVNLNDRPSTVTFYSVSLPKELAADDSFTLDVLTIFTHALRPAPEQITQADAQLVLYNDSVYYLSPYEVKVQSLSVKLPDTKIESYTKLENIKVHGSDIKYGPYENLPPFSHSPIAFHFESNLPFAVAEELVREIEISHWGNVQVNEHYKLIHGGAKSKGEFSRLDFQARPNDQGASAFSLLVAHLPARAHSVYYRDLIGNISTSHLRGDSRKTELVIEPRYPMLGGWRTAFTIGYGLPLQDFLYESEGNRFLNITFSTPMIELVIDTLIVKVVLPEGSSDISAATPFPIKQWQETKISHLDIGGRPVVVLKKTNVVPEHNQYFQVFYKFNSLSMFREPLMLISGFIFFFAACIVYMRADTSISKYSASYLAKQQWEEVRVLIHKVQEIIGRCLTTHDNLEASLRELFRTGDVQACKAARKSADGSLKELSKEMKPLLTSLQAYSSAAQIFPKVEELVAKERELQEKLMQKHTTAVEGYEKKSGPRDINSRVALLQQKITALKQDVDDLLQIIDEI</sequence>
<comment type="similarity">
    <text evidence="4 10">Belongs to the OST1 family.</text>
</comment>
<evidence type="ECO:0000256" key="4">
    <source>
        <dbReference type="ARBA" id="ARBA00008905"/>
    </source>
</evidence>
<dbReference type="Pfam" id="PF04597">
    <property type="entry name" value="Ribophorin_I"/>
    <property type="match status" value="1"/>
</dbReference>
<dbReference type="AlphaFoldDB" id="A0A6A2WWH4"/>
<feature type="transmembrane region" description="Helical" evidence="10">
    <location>
        <begin position="435"/>
        <end position="453"/>
    </location>
</feature>
<keyword evidence="5 10" id="KW-0812">Transmembrane</keyword>
<keyword evidence="7 10" id="KW-0256">Endoplasmic reticulum</keyword>
<comment type="subcellular location">
    <subcellularLocation>
        <location evidence="2 10">Endoplasmic reticulum membrane</location>
        <topology evidence="2 10">Single-pass type I membrane protein</topology>
    </subcellularLocation>
</comment>
<comment type="subunit">
    <text evidence="10">Component of the oligosaccharyltransferase (OST) complex.</text>
</comment>
<feature type="signal peptide" evidence="10">
    <location>
        <begin position="1"/>
        <end position="23"/>
    </location>
</feature>
<keyword evidence="9 10" id="KW-0472">Membrane</keyword>
<dbReference type="UniPathway" id="UPA00378"/>
<dbReference type="PANTHER" id="PTHR21049">
    <property type="entry name" value="RIBOPHORIN I"/>
    <property type="match status" value="1"/>
</dbReference>
<keyword evidence="12" id="KW-1185">Reference proteome</keyword>
<evidence type="ECO:0000256" key="6">
    <source>
        <dbReference type="ARBA" id="ARBA00022729"/>
    </source>
</evidence>
<evidence type="ECO:0000313" key="12">
    <source>
        <dbReference type="Proteomes" id="UP000436088"/>
    </source>
</evidence>
<accession>A0A6A2WWH4</accession>
<dbReference type="EMBL" id="VEPZ02001788">
    <property type="protein sequence ID" value="KAE8654096.1"/>
    <property type="molecule type" value="Genomic_DNA"/>
</dbReference>
<keyword evidence="8 10" id="KW-1133">Transmembrane helix</keyword>
<feature type="chain" id="PRO_5025710908" description="Dolichyl-diphosphooligosaccharide--protein glycosyltransferase subunit 1" evidence="10">
    <location>
        <begin position="24"/>
        <end position="612"/>
    </location>
</feature>
<evidence type="ECO:0000256" key="7">
    <source>
        <dbReference type="ARBA" id="ARBA00022824"/>
    </source>
</evidence>
<evidence type="ECO:0000256" key="1">
    <source>
        <dbReference type="ARBA" id="ARBA00002791"/>
    </source>
</evidence>
<keyword evidence="6 10" id="KW-0732">Signal</keyword>